<organism evidence="1 3">
    <name type="scientific">Cellulomonas hominis</name>
    <dbReference type="NCBI Taxonomy" id="156981"/>
    <lineage>
        <taxon>Bacteria</taxon>
        <taxon>Bacillati</taxon>
        <taxon>Actinomycetota</taxon>
        <taxon>Actinomycetes</taxon>
        <taxon>Micrococcales</taxon>
        <taxon>Cellulomonadaceae</taxon>
        <taxon>Cellulomonas</taxon>
    </lineage>
</organism>
<name>A0A511FF27_9CELL</name>
<comment type="caution">
    <text evidence="1">The sequence shown here is derived from an EMBL/GenBank/DDBJ whole genome shotgun (WGS) entry which is preliminary data.</text>
</comment>
<evidence type="ECO:0000313" key="1">
    <source>
        <dbReference type="EMBL" id="GEL47782.1"/>
    </source>
</evidence>
<dbReference type="AlphaFoldDB" id="A0A511FF27"/>
<evidence type="ECO:0000313" key="4">
    <source>
        <dbReference type="Proteomes" id="UP000564629"/>
    </source>
</evidence>
<dbReference type="EMBL" id="BJVQ01000048">
    <property type="protein sequence ID" value="GEL47782.1"/>
    <property type="molecule type" value="Genomic_DNA"/>
</dbReference>
<gene>
    <name evidence="1" type="ORF">CHO01_28980</name>
    <name evidence="2" type="ORF">HNR08_003488</name>
</gene>
<evidence type="ECO:0000313" key="3">
    <source>
        <dbReference type="Proteomes" id="UP000321723"/>
    </source>
</evidence>
<keyword evidence="3" id="KW-1185">Reference proteome</keyword>
<sequence>MSSITMADRIVADVFAAQNVLDSAVLHEDVAVWERVREERLIALVHALTGQAEPATVLRAVDRVVEHLDAGGERDAAHIAPLLQQAVDAHP</sequence>
<reference evidence="2 4" key="2">
    <citation type="submission" date="2020-08" db="EMBL/GenBank/DDBJ databases">
        <title>Sequencing the genomes of 1000 actinobacteria strains.</title>
        <authorList>
            <person name="Klenk H.-P."/>
        </authorList>
    </citation>
    <scope>NUCLEOTIDE SEQUENCE [LARGE SCALE GENOMIC DNA]</scope>
    <source>
        <strain evidence="2 4">DSM 9581</strain>
    </source>
</reference>
<proteinExistence type="predicted"/>
<dbReference type="EMBL" id="JACHDN010000001">
    <property type="protein sequence ID" value="MBB5474752.1"/>
    <property type="molecule type" value="Genomic_DNA"/>
</dbReference>
<reference evidence="1 3" key="1">
    <citation type="submission" date="2019-07" db="EMBL/GenBank/DDBJ databases">
        <title>Whole genome shotgun sequence of Cellulomonas hominis NBRC 16055.</title>
        <authorList>
            <person name="Hosoyama A."/>
            <person name="Uohara A."/>
            <person name="Ohji S."/>
            <person name="Ichikawa N."/>
        </authorList>
    </citation>
    <scope>NUCLEOTIDE SEQUENCE [LARGE SCALE GENOMIC DNA]</scope>
    <source>
        <strain evidence="1 3">NBRC 16055</strain>
    </source>
</reference>
<evidence type="ECO:0000313" key="2">
    <source>
        <dbReference type="EMBL" id="MBB5474752.1"/>
    </source>
</evidence>
<protein>
    <submittedName>
        <fullName evidence="1">Uncharacterized protein</fullName>
    </submittedName>
</protein>
<accession>A0A511FF27</accession>
<dbReference type="Proteomes" id="UP000321723">
    <property type="component" value="Unassembled WGS sequence"/>
</dbReference>
<dbReference type="Proteomes" id="UP000564629">
    <property type="component" value="Unassembled WGS sequence"/>
</dbReference>
<dbReference type="RefSeq" id="WP_146839191.1">
    <property type="nucleotide sequence ID" value="NZ_BJVQ01000048.1"/>
</dbReference>